<evidence type="ECO:0000256" key="2">
    <source>
        <dbReference type="SAM" id="MobiDB-lite"/>
    </source>
</evidence>
<organism evidence="4 5">
    <name type="scientific">Daedalea quercina L-15889</name>
    <dbReference type="NCBI Taxonomy" id="1314783"/>
    <lineage>
        <taxon>Eukaryota</taxon>
        <taxon>Fungi</taxon>
        <taxon>Dikarya</taxon>
        <taxon>Basidiomycota</taxon>
        <taxon>Agaricomycotina</taxon>
        <taxon>Agaricomycetes</taxon>
        <taxon>Polyporales</taxon>
        <taxon>Fomitopsis</taxon>
    </lineage>
</organism>
<dbReference type="GO" id="GO:0006508">
    <property type="term" value="P:proteolysis"/>
    <property type="evidence" value="ECO:0007669"/>
    <property type="project" value="InterPro"/>
</dbReference>
<feature type="domain" description="Peptidase C14 caspase" evidence="3">
    <location>
        <begin position="11"/>
        <end position="305"/>
    </location>
</feature>
<gene>
    <name evidence="4" type="ORF">DAEQUDRAFT_739795</name>
</gene>
<dbReference type="EMBL" id="KV429084">
    <property type="protein sequence ID" value="KZT66779.1"/>
    <property type="molecule type" value="Genomic_DNA"/>
</dbReference>
<evidence type="ECO:0000313" key="5">
    <source>
        <dbReference type="Proteomes" id="UP000076727"/>
    </source>
</evidence>
<evidence type="ECO:0000313" key="4">
    <source>
        <dbReference type="EMBL" id="KZT66779.1"/>
    </source>
</evidence>
<reference evidence="4 5" key="1">
    <citation type="journal article" date="2016" name="Mol. Biol. Evol.">
        <title>Comparative Genomics of Early-Diverging Mushroom-Forming Fungi Provides Insights into the Origins of Lignocellulose Decay Capabilities.</title>
        <authorList>
            <person name="Nagy L.G."/>
            <person name="Riley R."/>
            <person name="Tritt A."/>
            <person name="Adam C."/>
            <person name="Daum C."/>
            <person name="Floudas D."/>
            <person name="Sun H."/>
            <person name="Yadav J.S."/>
            <person name="Pangilinan J."/>
            <person name="Larsson K.H."/>
            <person name="Matsuura K."/>
            <person name="Barry K."/>
            <person name="Labutti K."/>
            <person name="Kuo R."/>
            <person name="Ohm R.A."/>
            <person name="Bhattacharya S.S."/>
            <person name="Shirouzu T."/>
            <person name="Yoshinaga Y."/>
            <person name="Martin F.M."/>
            <person name="Grigoriev I.V."/>
            <person name="Hibbett D.S."/>
        </authorList>
    </citation>
    <scope>NUCLEOTIDE SEQUENCE [LARGE SCALE GENOMIC DNA]</scope>
    <source>
        <strain evidence="4 5">L-15889</strain>
    </source>
</reference>
<dbReference type="InterPro" id="IPR050452">
    <property type="entry name" value="Metacaspase"/>
</dbReference>
<sequence length="694" mass="77078">MLAEELDRNIFALVIAIDKYKNTSISPLSGCTLDGNDFTTFLTETLHIPNHHIHQLYNEKATRGTIIDAFHRHLIENRDIKRGDAMVIFYAGHGARQPAPEDWEAADNMVEVICPHDIAARDAKGAPIQGIPDRTFGGLMQRLAAEKGNNILAIFDSCHSGGVSRSMPEDFRSGPQDGTPRSLGPDVVLEAIPETLDSEIWNVGDQSRVSKQVFPKGFRHSPTGSHVLLAACRDSEKALENRVLVSVTSGHASAPLPQSVTRGRFTLHLLASLRRAYAEGTQYDLTYARLMYRVLSEKAMKECPVPLSGQHPLCEGNHKDRLLFSSSEMAGEASSFTMQYNSTEDKLVVEAGRIHGVVEGTQFTLTAPEGKLRPEHYHATLTAASVGELRCVDTRATTFAWNSMQIKISGTSMMLPAPKLGQFGYMKVGEGQYFDASLSSSAEGWMLSRFDPLTLQYAEPIITISNLALQPEEILQSLAHFNYHLYRFNHPESGCRALRPRVELHRLERSRKAETGNWLRPALVPSTDKGDLFGEAKKVHHSPHSTYKLHDAVKEAEIYDMAPYYGLTLFNDSEVDLYPYVFYFDPSTCAIQTWYLPQSNQAAPPLPARGGSGDPGRLPIGYGASAADSIKFSLPDNMKRDTGFLKIFVSTTYVDMRSIARDGIDRFRAVTMEKRPIEDAWDASVYVLSCCESR</sequence>
<keyword evidence="5" id="KW-1185">Reference proteome</keyword>
<accession>A0A165NBS2</accession>
<dbReference type="Pfam" id="PF00656">
    <property type="entry name" value="Peptidase_C14"/>
    <property type="match status" value="1"/>
</dbReference>
<dbReference type="GO" id="GO:0005737">
    <property type="term" value="C:cytoplasm"/>
    <property type="evidence" value="ECO:0007669"/>
    <property type="project" value="TreeGrafter"/>
</dbReference>
<dbReference type="GO" id="GO:0004197">
    <property type="term" value="F:cysteine-type endopeptidase activity"/>
    <property type="evidence" value="ECO:0007669"/>
    <property type="project" value="InterPro"/>
</dbReference>
<dbReference type="PANTHER" id="PTHR48104">
    <property type="entry name" value="METACASPASE-4"/>
    <property type="match status" value="1"/>
</dbReference>
<dbReference type="InterPro" id="IPR011600">
    <property type="entry name" value="Pept_C14_caspase"/>
</dbReference>
<proteinExistence type="inferred from homology"/>
<feature type="region of interest" description="Disordered" evidence="2">
    <location>
        <begin position="165"/>
        <end position="184"/>
    </location>
</feature>
<dbReference type="OrthoDB" id="3223806at2759"/>
<name>A0A165NBS2_9APHY</name>
<dbReference type="PANTHER" id="PTHR48104:SF30">
    <property type="entry name" value="METACASPASE-1"/>
    <property type="match status" value="1"/>
</dbReference>
<dbReference type="Gene3D" id="3.40.50.1460">
    <property type="match status" value="1"/>
</dbReference>
<protein>
    <recommendedName>
        <fullName evidence="3">Peptidase C14 caspase domain-containing protein</fullName>
    </recommendedName>
</protein>
<dbReference type="Proteomes" id="UP000076727">
    <property type="component" value="Unassembled WGS sequence"/>
</dbReference>
<evidence type="ECO:0000259" key="3">
    <source>
        <dbReference type="Pfam" id="PF00656"/>
    </source>
</evidence>
<evidence type="ECO:0000256" key="1">
    <source>
        <dbReference type="ARBA" id="ARBA00009005"/>
    </source>
</evidence>
<dbReference type="AlphaFoldDB" id="A0A165NBS2"/>
<comment type="similarity">
    <text evidence="1">Belongs to the peptidase C14B family.</text>
</comment>